<dbReference type="SUPFAM" id="SSF53383">
    <property type="entry name" value="PLP-dependent transferases"/>
    <property type="match status" value="1"/>
</dbReference>
<dbReference type="GO" id="GO:0030170">
    <property type="term" value="F:pyridoxal phosphate binding"/>
    <property type="evidence" value="ECO:0007669"/>
    <property type="project" value="TreeGrafter"/>
</dbReference>
<proteinExistence type="inferred from homology"/>
<dbReference type="EMBL" id="ACJN02000002">
    <property type="protein sequence ID" value="EFI34304.1"/>
    <property type="molecule type" value="Genomic_DNA"/>
</dbReference>
<dbReference type="GO" id="GO:0008483">
    <property type="term" value="F:transaminase activity"/>
    <property type="evidence" value="ECO:0007669"/>
    <property type="project" value="UniProtKB-KW"/>
</dbReference>
<evidence type="ECO:0000313" key="5">
    <source>
        <dbReference type="Proteomes" id="UP000005496"/>
    </source>
</evidence>
<comment type="similarity">
    <text evidence="3">Belongs to the DegT/DnrJ/EryC1 family.</text>
</comment>
<gene>
    <name evidence="4" type="ORF">Dthio_PD1655</name>
</gene>
<dbReference type="GO" id="GO:0000271">
    <property type="term" value="P:polysaccharide biosynthetic process"/>
    <property type="evidence" value="ECO:0007669"/>
    <property type="project" value="TreeGrafter"/>
</dbReference>
<feature type="active site" description="Proton acceptor" evidence="1">
    <location>
        <position position="226"/>
    </location>
</feature>
<evidence type="ECO:0000256" key="3">
    <source>
        <dbReference type="RuleBase" id="RU004508"/>
    </source>
</evidence>
<name>D6SNH8_9BACT</name>
<dbReference type="PANTHER" id="PTHR30244">
    <property type="entry name" value="TRANSAMINASE"/>
    <property type="match status" value="1"/>
</dbReference>
<comment type="caution">
    <text evidence="4">The sequence shown here is derived from an EMBL/GenBank/DDBJ whole genome shotgun (WGS) entry which is preliminary data.</text>
</comment>
<keyword evidence="4" id="KW-0808">Transferase</keyword>
<protein>
    <submittedName>
        <fullName evidence="4">DegT/DnrJ/EryC1/StrS aminotransferase</fullName>
    </submittedName>
</protein>
<dbReference type="AlphaFoldDB" id="D6SNH8"/>
<dbReference type="CDD" id="cd00616">
    <property type="entry name" value="AHBA_syn"/>
    <property type="match status" value="1"/>
</dbReference>
<dbReference type="InterPro" id="IPR015421">
    <property type="entry name" value="PyrdxlP-dep_Trfase_major"/>
</dbReference>
<dbReference type="InterPro" id="IPR015422">
    <property type="entry name" value="PyrdxlP-dep_Trfase_small"/>
</dbReference>
<feature type="modified residue" description="N6-(pyridoxal phosphate)lysine" evidence="2">
    <location>
        <position position="226"/>
    </location>
</feature>
<dbReference type="Gene3D" id="3.40.640.10">
    <property type="entry name" value="Type I PLP-dependent aspartate aminotransferase-like (Major domain)"/>
    <property type="match status" value="1"/>
</dbReference>
<dbReference type="InterPro" id="IPR000653">
    <property type="entry name" value="DegT/StrS_aminotransferase"/>
</dbReference>
<dbReference type="Gene3D" id="3.90.1150.10">
    <property type="entry name" value="Aspartate Aminotransferase, domain 1"/>
    <property type="match status" value="1"/>
</dbReference>
<accession>D6SNH8</accession>
<reference evidence="4" key="1">
    <citation type="submission" date="2010-05" db="EMBL/GenBank/DDBJ databases">
        <title>The draft genome of Desulfonatronospira thiodismutans ASO3-1.</title>
        <authorList>
            <consortium name="US DOE Joint Genome Institute (JGI-PGF)"/>
            <person name="Lucas S."/>
            <person name="Copeland A."/>
            <person name="Lapidus A."/>
            <person name="Cheng J.-F."/>
            <person name="Bruce D."/>
            <person name="Goodwin L."/>
            <person name="Pitluck S."/>
            <person name="Chertkov O."/>
            <person name="Brettin T."/>
            <person name="Detter J.C."/>
            <person name="Han C."/>
            <person name="Land M.L."/>
            <person name="Hauser L."/>
            <person name="Kyrpides N."/>
            <person name="Mikhailova N."/>
            <person name="Muyzer G."/>
            <person name="Woyke T."/>
        </authorList>
    </citation>
    <scope>NUCLEOTIDE SEQUENCE [LARGE SCALE GENOMIC DNA]</scope>
    <source>
        <strain evidence="4">ASO3-1</strain>
    </source>
</reference>
<dbReference type="Proteomes" id="UP000005496">
    <property type="component" value="Unassembled WGS sequence"/>
</dbReference>
<evidence type="ECO:0000256" key="1">
    <source>
        <dbReference type="PIRSR" id="PIRSR000390-1"/>
    </source>
</evidence>
<evidence type="ECO:0000313" key="4">
    <source>
        <dbReference type="EMBL" id="EFI34304.1"/>
    </source>
</evidence>
<evidence type="ECO:0000256" key="2">
    <source>
        <dbReference type="PIRSR" id="PIRSR000390-2"/>
    </source>
</evidence>
<dbReference type="PIRSF" id="PIRSF000390">
    <property type="entry name" value="PLP_StrS"/>
    <property type="match status" value="1"/>
</dbReference>
<dbReference type="PANTHER" id="PTHR30244:SF42">
    <property type="entry name" value="UDP-2-ACETAMIDO-2-DEOXY-3-OXO-D-GLUCURONATE AMINOTRANSFERASE"/>
    <property type="match status" value="1"/>
</dbReference>
<sequence>MEDRLSIPFIDLKSQYSRIDSRVKEGLDRVLAHGAYVMGPEIAELEKELAAFCGAQHALACSSGTDALLLALMAKNTGPGDAVLTTPFTFCATAEVIALLGATPVFVDIDPETFNIDPDSLKLAIQALRSADPDVYPLPSQAKAAGEPGKGPHAPSSMPHAHLIPKGLISVDLFGLPCDYEAINPILEEEGLWLLVDAAQSFGSSYKDVSPCTLGDTACTSFFPAKPLGCYGDGGMCFTNDTSLHQVLESLRVHGQGKNRYDNVRLGLNARMDTMQAAVLLAKMSIFPEEIELRNIVARTYNDFLQEAQDITVPSFFPDRQSAWAQYSVLARDQEHRQTVFDSLKENNVPWSVYYPLPLHLQDVFSYLGYSSGDFPVSEEMSKRIFSLPMHPYLKQSDQEKVARAVVEGSRR</sequence>
<dbReference type="Pfam" id="PF01041">
    <property type="entry name" value="DegT_DnrJ_EryC1"/>
    <property type="match status" value="1"/>
</dbReference>
<dbReference type="InterPro" id="IPR015424">
    <property type="entry name" value="PyrdxlP-dep_Trfase"/>
</dbReference>
<dbReference type="eggNOG" id="COG0399">
    <property type="taxonomic scope" value="Bacteria"/>
</dbReference>
<organism evidence="4 5">
    <name type="scientific">Desulfonatronospira thiodismutans ASO3-1</name>
    <dbReference type="NCBI Taxonomy" id="555779"/>
    <lineage>
        <taxon>Bacteria</taxon>
        <taxon>Pseudomonadati</taxon>
        <taxon>Thermodesulfobacteriota</taxon>
        <taxon>Desulfovibrionia</taxon>
        <taxon>Desulfovibrionales</taxon>
        <taxon>Desulfonatronovibrionaceae</taxon>
        <taxon>Desulfonatronospira</taxon>
    </lineage>
</organism>
<keyword evidence="2 3" id="KW-0663">Pyridoxal phosphate</keyword>
<keyword evidence="5" id="KW-1185">Reference proteome</keyword>
<keyword evidence="4" id="KW-0032">Aminotransferase</keyword>